<keyword evidence="3" id="KW-1185">Reference proteome</keyword>
<evidence type="ECO:0000313" key="2">
    <source>
        <dbReference type="EMBL" id="RFZ89896.1"/>
    </source>
</evidence>
<sequence length="82" mass="8284">MKKEILKIVFIACLGCVACQGNNKQKSPGSSSSDQSFNGSGDQGVGEDSGDAPAKGASSSSAIGGFDTSRTKLDTANTNPKK</sequence>
<dbReference type="RefSeq" id="WP_117394310.1">
    <property type="nucleotide sequence ID" value="NZ_QWDC01000010.1"/>
</dbReference>
<feature type="compositionally biased region" description="Low complexity" evidence="1">
    <location>
        <begin position="51"/>
        <end position="65"/>
    </location>
</feature>
<comment type="caution">
    <text evidence="2">The sequence shown here is derived from an EMBL/GenBank/DDBJ whole genome shotgun (WGS) entry which is preliminary data.</text>
</comment>
<dbReference type="EMBL" id="QWDC01000010">
    <property type="protein sequence ID" value="RFZ89896.1"/>
    <property type="molecule type" value="Genomic_DNA"/>
</dbReference>
<feature type="compositionally biased region" description="Low complexity" evidence="1">
    <location>
        <begin position="22"/>
        <end position="40"/>
    </location>
</feature>
<evidence type="ECO:0000313" key="3">
    <source>
        <dbReference type="Proteomes" id="UP000264217"/>
    </source>
</evidence>
<gene>
    <name evidence="2" type="ORF">D0C36_24150</name>
</gene>
<dbReference type="Proteomes" id="UP000264217">
    <property type="component" value="Unassembled WGS sequence"/>
</dbReference>
<reference evidence="2 3" key="1">
    <citation type="submission" date="2018-08" db="EMBL/GenBank/DDBJ databases">
        <title>Mucilaginibacter sp. MYSH2.</title>
        <authorList>
            <person name="Seo T."/>
        </authorList>
    </citation>
    <scope>NUCLEOTIDE SEQUENCE [LARGE SCALE GENOMIC DNA]</scope>
    <source>
        <strain evidence="2 3">MYSH2</strain>
    </source>
</reference>
<name>A0A372NLQ8_9SPHI</name>
<evidence type="ECO:0000256" key="1">
    <source>
        <dbReference type="SAM" id="MobiDB-lite"/>
    </source>
</evidence>
<accession>A0A372NLQ8</accession>
<protein>
    <submittedName>
        <fullName evidence="2">Uncharacterized protein</fullName>
    </submittedName>
</protein>
<organism evidence="2 3">
    <name type="scientific">Mucilaginibacter conchicola</name>
    <dbReference type="NCBI Taxonomy" id="2303333"/>
    <lineage>
        <taxon>Bacteria</taxon>
        <taxon>Pseudomonadati</taxon>
        <taxon>Bacteroidota</taxon>
        <taxon>Sphingobacteriia</taxon>
        <taxon>Sphingobacteriales</taxon>
        <taxon>Sphingobacteriaceae</taxon>
        <taxon>Mucilaginibacter</taxon>
    </lineage>
</organism>
<dbReference type="AlphaFoldDB" id="A0A372NLQ8"/>
<feature type="region of interest" description="Disordered" evidence="1">
    <location>
        <begin position="22"/>
        <end position="82"/>
    </location>
</feature>
<proteinExistence type="predicted"/>